<protein>
    <submittedName>
        <fullName evidence="1">Uncharacterized protein</fullName>
    </submittedName>
</protein>
<sequence>DRVELMNETMAVVTTYYLKLNNQLKKAQSNLQKVEATAAGRMVELKEKDKE</sequence>
<keyword evidence="2" id="KW-1185">Reference proteome</keyword>
<dbReference type="EMBL" id="JAHRHJ020000006">
    <property type="protein sequence ID" value="KAH9311162.1"/>
    <property type="molecule type" value="Genomic_DNA"/>
</dbReference>
<reference evidence="1 2" key="1">
    <citation type="journal article" date="2021" name="Nat. Plants">
        <title>The Taxus genome provides insights into paclitaxel biosynthesis.</title>
        <authorList>
            <person name="Xiong X."/>
            <person name="Gou J."/>
            <person name="Liao Q."/>
            <person name="Li Y."/>
            <person name="Zhou Q."/>
            <person name="Bi G."/>
            <person name="Li C."/>
            <person name="Du R."/>
            <person name="Wang X."/>
            <person name="Sun T."/>
            <person name="Guo L."/>
            <person name="Liang H."/>
            <person name="Lu P."/>
            <person name="Wu Y."/>
            <person name="Zhang Z."/>
            <person name="Ro D.K."/>
            <person name="Shang Y."/>
            <person name="Huang S."/>
            <person name="Yan J."/>
        </authorList>
    </citation>
    <scope>NUCLEOTIDE SEQUENCE [LARGE SCALE GENOMIC DNA]</scope>
    <source>
        <strain evidence="1">Ta-2019</strain>
    </source>
</reference>
<feature type="non-terminal residue" evidence="1">
    <location>
        <position position="1"/>
    </location>
</feature>
<feature type="non-terminal residue" evidence="1">
    <location>
        <position position="51"/>
    </location>
</feature>
<gene>
    <name evidence="1" type="ORF">KI387_026197</name>
</gene>
<evidence type="ECO:0000313" key="2">
    <source>
        <dbReference type="Proteomes" id="UP000824469"/>
    </source>
</evidence>
<dbReference type="Proteomes" id="UP000824469">
    <property type="component" value="Unassembled WGS sequence"/>
</dbReference>
<dbReference type="AlphaFoldDB" id="A0AA38FUI5"/>
<comment type="caution">
    <text evidence="1">The sequence shown here is derived from an EMBL/GenBank/DDBJ whole genome shotgun (WGS) entry which is preliminary data.</text>
</comment>
<accession>A0AA38FUI5</accession>
<name>A0AA38FUI5_TAXCH</name>
<organism evidence="1 2">
    <name type="scientific">Taxus chinensis</name>
    <name type="common">Chinese yew</name>
    <name type="synonym">Taxus wallichiana var. chinensis</name>
    <dbReference type="NCBI Taxonomy" id="29808"/>
    <lineage>
        <taxon>Eukaryota</taxon>
        <taxon>Viridiplantae</taxon>
        <taxon>Streptophyta</taxon>
        <taxon>Embryophyta</taxon>
        <taxon>Tracheophyta</taxon>
        <taxon>Spermatophyta</taxon>
        <taxon>Pinopsida</taxon>
        <taxon>Pinidae</taxon>
        <taxon>Conifers II</taxon>
        <taxon>Cupressales</taxon>
        <taxon>Taxaceae</taxon>
        <taxon>Taxus</taxon>
    </lineage>
</organism>
<evidence type="ECO:0000313" key="1">
    <source>
        <dbReference type="EMBL" id="KAH9311162.1"/>
    </source>
</evidence>
<proteinExistence type="predicted"/>